<dbReference type="InterPro" id="IPR037883">
    <property type="entry name" value="Knr4/Smi1-like_sf"/>
</dbReference>
<dbReference type="EMBL" id="LBDA02000077">
    <property type="protein sequence ID" value="OIK24211.1"/>
    <property type="molecule type" value="Genomic_DNA"/>
</dbReference>
<organism evidence="1 2">
    <name type="scientific">Streptomyces malaysiense</name>
    <dbReference type="NCBI Taxonomy" id="1428626"/>
    <lineage>
        <taxon>Bacteria</taxon>
        <taxon>Bacillati</taxon>
        <taxon>Actinomycetota</taxon>
        <taxon>Actinomycetes</taxon>
        <taxon>Kitasatosporales</taxon>
        <taxon>Streptomycetaceae</taxon>
        <taxon>Streptomyces</taxon>
    </lineage>
</organism>
<gene>
    <name evidence="1" type="ORF">VT52_028425</name>
</gene>
<keyword evidence="2" id="KW-1185">Reference proteome</keyword>
<dbReference type="AlphaFoldDB" id="A0A1J4PTJ9"/>
<evidence type="ECO:0000313" key="1">
    <source>
        <dbReference type="EMBL" id="OIK24211.1"/>
    </source>
</evidence>
<dbReference type="Proteomes" id="UP000034838">
    <property type="component" value="Unassembled WGS sequence"/>
</dbReference>
<reference evidence="1" key="1">
    <citation type="submission" date="2016-10" db="EMBL/GenBank/DDBJ databases">
        <title>Genome sequence of Streptomyces malaysiense MUSC 136.</title>
        <authorList>
            <person name="Lee L.-H."/>
            <person name="Ser H.-L."/>
        </authorList>
    </citation>
    <scope>NUCLEOTIDE SEQUENCE [LARGE SCALE GENOMIC DNA]</scope>
    <source>
        <strain evidence="1">MUSC 136</strain>
    </source>
</reference>
<protein>
    <recommendedName>
        <fullName evidence="3">Knr4/Smi1-like domain-containing protein</fullName>
    </recommendedName>
</protein>
<dbReference type="OrthoDB" id="5572373at2"/>
<proteinExistence type="predicted"/>
<dbReference type="SUPFAM" id="SSF160631">
    <property type="entry name" value="SMI1/KNR4-like"/>
    <property type="match status" value="1"/>
</dbReference>
<evidence type="ECO:0008006" key="3">
    <source>
        <dbReference type="Google" id="ProtNLM"/>
    </source>
</evidence>
<dbReference type="Pfam" id="PF14568">
    <property type="entry name" value="SUKH_6"/>
    <property type="match status" value="1"/>
</dbReference>
<sequence length="214" mass="24058">MIQVENIGRIVGLPRSRRFAVDWQLVESDLGIALPEDYKELARYFGPGEFVPYFVLLVPGVASPALELRRNLARWQRLEAEGRVEGGGFPPFRYFPEPGGLLPWGNSPHGEVYYWETIGEPDAWPVVVCAASGPHFYRFQGGVVDFVHELLTEGLDIPFLPSLHEINAEAALDPDFDDEEEVRPAFIPDDGSWPYDGALPVVAWFETDDEPEET</sequence>
<evidence type="ECO:0000313" key="2">
    <source>
        <dbReference type="Proteomes" id="UP000034838"/>
    </source>
</evidence>
<accession>A0A1J4PTJ9</accession>
<comment type="caution">
    <text evidence="1">The sequence shown here is derived from an EMBL/GenBank/DDBJ whole genome shotgun (WGS) entry which is preliminary data.</text>
</comment>
<dbReference type="RefSeq" id="WP_071387702.1">
    <property type="nucleotide sequence ID" value="NZ_LBDA02000077.1"/>
</dbReference>
<name>A0A1J4PTJ9_9ACTN</name>